<name>A0A9W9LE82_9EURO</name>
<gene>
    <name evidence="1" type="ORF">N7482_010611</name>
</gene>
<dbReference type="EMBL" id="JAPQKN010000008">
    <property type="protein sequence ID" value="KAJ5151359.1"/>
    <property type="molecule type" value="Genomic_DNA"/>
</dbReference>
<reference evidence="1" key="1">
    <citation type="submission" date="2022-11" db="EMBL/GenBank/DDBJ databases">
        <authorList>
            <person name="Petersen C."/>
        </authorList>
    </citation>
    <scope>NUCLEOTIDE SEQUENCE</scope>
    <source>
        <strain evidence="1">IBT 26290</strain>
    </source>
</reference>
<dbReference type="RefSeq" id="XP_056538692.1">
    <property type="nucleotide sequence ID" value="XM_056692735.1"/>
</dbReference>
<organism evidence="1 2">
    <name type="scientific">Penicillium canariense</name>
    <dbReference type="NCBI Taxonomy" id="189055"/>
    <lineage>
        <taxon>Eukaryota</taxon>
        <taxon>Fungi</taxon>
        <taxon>Dikarya</taxon>
        <taxon>Ascomycota</taxon>
        <taxon>Pezizomycotina</taxon>
        <taxon>Eurotiomycetes</taxon>
        <taxon>Eurotiomycetidae</taxon>
        <taxon>Eurotiales</taxon>
        <taxon>Aspergillaceae</taxon>
        <taxon>Penicillium</taxon>
    </lineage>
</organism>
<sequence>MPPQRKTGNKDFKFDVAAPPGWTFAPGDVIIGNLVRHAHIVTPEATVTLSLIGRVKTRFVQETSSSDREYSDEWHLFERLPEVIFRGPLHLPEESTESLSWPFSIQIPLKPRRSVMKGHAQAASFLPLNWDHPAHHTLPGTFCWLGGASSGSADSECFVEYYLSAQLRYKFGSFKNYTATWPITLRHSVDNAGQPDQVIQLSATQKVRSQRLLPGLKNTDLSVKQKTLKFFGSSKVPEFHFRVNLTTPRIIQLSLSQAFPLVLEVLPLDDKISNSIKEVPQDIQTNGIKVFLISRTSLRAGDPWDRATRNNQHSSSSSLRLESVFQKAQRPLRLSPSEGNSAIDLGQAFQLGLGSHGLTSCGLSLGYISMIYPDFVTYNIKHSHMLHWKISLTIAGETQVIAVNGPLKIIGMA</sequence>
<proteinExistence type="predicted"/>
<keyword evidence="2" id="KW-1185">Reference proteome</keyword>
<protein>
    <recommendedName>
        <fullName evidence="3">Arrestin-like N-terminal domain-containing protein</fullName>
    </recommendedName>
</protein>
<dbReference type="OrthoDB" id="2333384at2759"/>
<comment type="caution">
    <text evidence="1">The sequence shown here is derived from an EMBL/GenBank/DDBJ whole genome shotgun (WGS) entry which is preliminary data.</text>
</comment>
<reference evidence="1" key="2">
    <citation type="journal article" date="2023" name="IMA Fungus">
        <title>Comparative genomic study of the Penicillium genus elucidates a diverse pangenome and 15 lateral gene transfer events.</title>
        <authorList>
            <person name="Petersen C."/>
            <person name="Sorensen T."/>
            <person name="Nielsen M.R."/>
            <person name="Sondergaard T.E."/>
            <person name="Sorensen J.L."/>
            <person name="Fitzpatrick D.A."/>
            <person name="Frisvad J.C."/>
            <person name="Nielsen K.L."/>
        </authorList>
    </citation>
    <scope>NUCLEOTIDE SEQUENCE</scope>
    <source>
        <strain evidence="1">IBT 26290</strain>
    </source>
</reference>
<evidence type="ECO:0000313" key="1">
    <source>
        <dbReference type="EMBL" id="KAJ5151359.1"/>
    </source>
</evidence>
<evidence type="ECO:0000313" key="2">
    <source>
        <dbReference type="Proteomes" id="UP001149163"/>
    </source>
</evidence>
<dbReference type="AlphaFoldDB" id="A0A9W9LE82"/>
<accession>A0A9W9LE82</accession>
<dbReference type="Proteomes" id="UP001149163">
    <property type="component" value="Unassembled WGS sequence"/>
</dbReference>
<dbReference type="Gene3D" id="2.60.40.640">
    <property type="match status" value="1"/>
</dbReference>
<dbReference type="GeneID" id="81431911"/>
<dbReference type="InterPro" id="IPR014752">
    <property type="entry name" value="Arrestin-like_C"/>
</dbReference>
<evidence type="ECO:0008006" key="3">
    <source>
        <dbReference type="Google" id="ProtNLM"/>
    </source>
</evidence>